<gene>
    <name evidence="2" type="ORF">SAMN05216355_101492</name>
</gene>
<dbReference type="RefSeq" id="WP_092532766.1">
    <property type="nucleotide sequence ID" value="NZ_FNIM01000001.1"/>
</dbReference>
<dbReference type="InterPro" id="IPR036291">
    <property type="entry name" value="NAD(P)-bd_dom_sf"/>
</dbReference>
<reference evidence="3" key="1">
    <citation type="submission" date="2016-10" db="EMBL/GenBank/DDBJ databases">
        <authorList>
            <person name="Varghese N."/>
            <person name="Submissions S."/>
        </authorList>
    </citation>
    <scope>NUCLEOTIDE SEQUENCE [LARGE SCALE GENOMIC DNA]</scope>
    <source>
        <strain evidence="3">DSM 27982</strain>
    </source>
</reference>
<feature type="domain" description="NAD(P)-binding" evidence="1">
    <location>
        <begin position="12"/>
        <end position="188"/>
    </location>
</feature>
<dbReference type="InterPro" id="IPR051606">
    <property type="entry name" value="Polyketide_Oxido-like"/>
</dbReference>
<dbReference type="Pfam" id="PF13460">
    <property type="entry name" value="NAD_binding_10"/>
    <property type="match status" value="1"/>
</dbReference>
<evidence type="ECO:0000313" key="2">
    <source>
        <dbReference type="EMBL" id="SDN26715.1"/>
    </source>
</evidence>
<name>A0A1G9ZZW0_9ACTO</name>
<protein>
    <submittedName>
        <fullName evidence="2">NAD(P)H-binding</fullName>
    </submittedName>
</protein>
<dbReference type="Gene3D" id="3.40.50.720">
    <property type="entry name" value="NAD(P)-binding Rossmann-like Domain"/>
    <property type="match status" value="1"/>
</dbReference>
<proteinExistence type="predicted"/>
<sequence>MTTMTRNVAVLGATGKLGSALSRAIQADPALNLTRVARRAPENQEGSRFLSADVGDIDALEHVLTGQHAVICAIPGSDLPRIAENLVTVMDRLGIKRLIFTGAVGIYNEISAPDGIRHNVAHEPKQVPNRDAVGIVEASDLDYTILRPGFLRDGDADDVVLTPKGAPVARYHTTIPSVVGFVMNLLKDETTHLHESIAITRK</sequence>
<keyword evidence="3" id="KW-1185">Reference proteome</keyword>
<evidence type="ECO:0000313" key="3">
    <source>
        <dbReference type="Proteomes" id="UP000198541"/>
    </source>
</evidence>
<dbReference type="PANTHER" id="PTHR43355">
    <property type="entry name" value="FLAVIN REDUCTASE (NADPH)"/>
    <property type="match status" value="1"/>
</dbReference>
<dbReference type="Proteomes" id="UP000198541">
    <property type="component" value="Unassembled WGS sequence"/>
</dbReference>
<dbReference type="AlphaFoldDB" id="A0A1G9ZZW0"/>
<dbReference type="GO" id="GO:0042602">
    <property type="term" value="F:riboflavin reductase (NADPH) activity"/>
    <property type="evidence" value="ECO:0007669"/>
    <property type="project" value="TreeGrafter"/>
</dbReference>
<dbReference type="InterPro" id="IPR016040">
    <property type="entry name" value="NAD(P)-bd_dom"/>
</dbReference>
<evidence type="ECO:0000259" key="1">
    <source>
        <dbReference type="Pfam" id="PF13460"/>
    </source>
</evidence>
<dbReference type="SUPFAM" id="SSF51735">
    <property type="entry name" value="NAD(P)-binding Rossmann-fold domains"/>
    <property type="match status" value="1"/>
</dbReference>
<dbReference type="GO" id="GO:0004074">
    <property type="term" value="F:biliverdin reductase [NAD(P)H] activity"/>
    <property type="evidence" value="ECO:0007669"/>
    <property type="project" value="TreeGrafter"/>
</dbReference>
<organism evidence="2 3">
    <name type="scientific">Actinomyces ruminicola</name>
    <dbReference type="NCBI Taxonomy" id="332524"/>
    <lineage>
        <taxon>Bacteria</taxon>
        <taxon>Bacillati</taxon>
        <taxon>Actinomycetota</taxon>
        <taxon>Actinomycetes</taxon>
        <taxon>Actinomycetales</taxon>
        <taxon>Actinomycetaceae</taxon>
        <taxon>Actinomyces</taxon>
    </lineage>
</organism>
<accession>A0A1G9ZZW0</accession>
<dbReference type="EMBL" id="FNIM01000001">
    <property type="protein sequence ID" value="SDN26715.1"/>
    <property type="molecule type" value="Genomic_DNA"/>
</dbReference>
<dbReference type="PANTHER" id="PTHR43355:SF2">
    <property type="entry name" value="FLAVIN REDUCTASE (NADPH)"/>
    <property type="match status" value="1"/>
</dbReference>